<dbReference type="KEGG" id="aprc:113872120"/>
<dbReference type="PANTHER" id="PTHR34956:SF1">
    <property type="entry name" value="DUF4005 DOMAIN-CONTAINING PROTEIN"/>
    <property type="match status" value="1"/>
</dbReference>
<proteinExistence type="predicted"/>
<organism evidence="1 2">
    <name type="scientific">Abrus precatorius</name>
    <name type="common">Indian licorice</name>
    <name type="synonym">Glycine abrus</name>
    <dbReference type="NCBI Taxonomy" id="3816"/>
    <lineage>
        <taxon>Eukaryota</taxon>
        <taxon>Viridiplantae</taxon>
        <taxon>Streptophyta</taxon>
        <taxon>Embryophyta</taxon>
        <taxon>Tracheophyta</taxon>
        <taxon>Spermatophyta</taxon>
        <taxon>Magnoliopsida</taxon>
        <taxon>eudicotyledons</taxon>
        <taxon>Gunneridae</taxon>
        <taxon>Pentapetalae</taxon>
        <taxon>rosids</taxon>
        <taxon>fabids</taxon>
        <taxon>Fabales</taxon>
        <taxon>Fabaceae</taxon>
        <taxon>Papilionoideae</taxon>
        <taxon>50 kb inversion clade</taxon>
        <taxon>NPAAA clade</taxon>
        <taxon>indigoferoid/millettioid clade</taxon>
        <taxon>Abreae</taxon>
        <taxon>Abrus</taxon>
    </lineage>
</organism>
<reference evidence="1" key="1">
    <citation type="journal article" date="2019" name="Toxins">
        <title>Detection of Abrin-Like and Prepropulchellin-Like Toxin Genes and Transcripts Using Whole Genome Sequencing and Full-Length Transcript Sequencing of Abrus precatorius.</title>
        <authorList>
            <person name="Hovde B.T."/>
            <person name="Daligault H.E."/>
            <person name="Hanschen E.R."/>
            <person name="Kunde Y.A."/>
            <person name="Johnson M.B."/>
            <person name="Starkenburg S.R."/>
            <person name="Johnson S.L."/>
        </authorList>
    </citation>
    <scope>NUCLEOTIDE SEQUENCE [LARGE SCALE GENOMIC DNA]</scope>
</reference>
<evidence type="ECO:0000313" key="2">
    <source>
        <dbReference type="RefSeq" id="XP_027365203.1"/>
    </source>
</evidence>
<evidence type="ECO:0000313" key="1">
    <source>
        <dbReference type="Proteomes" id="UP000694853"/>
    </source>
</evidence>
<dbReference type="RefSeq" id="XP_027365203.1">
    <property type="nucleotide sequence ID" value="XM_027509402.1"/>
</dbReference>
<dbReference type="GeneID" id="113872120"/>
<dbReference type="PANTHER" id="PTHR34956">
    <property type="entry name" value="OS05G0397300 PROTEIN"/>
    <property type="match status" value="1"/>
</dbReference>
<dbReference type="Proteomes" id="UP000694853">
    <property type="component" value="Unplaced"/>
</dbReference>
<dbReference type="AlphaFoldDB" id="A0A8B8MBC1"/>
<reference evidence="2" key="2">
    <citation type="submission" date="2025-08" db="UniProtKB">
        <authorList>
            <consortium name="RefSeq"/>
        </authorList>
    </citation>
    <scope>IDENTIFICATION</scope>
    <source>
        <tissue evidence="2">Young leaves</tissue>
    </source>
</reference>
<sequence>MNTDSSVLFEAENEEDTFYAEIRKQILLLTSEDNEDLLETRSLNPLKVTNGSSNSSIYSVNSVPPPRSNFCLWENQCSSSPPVWLVNLWKNSKGTGVFIPQVACKKNQKPGKVKNRRKIYRPVVNKD</sequence>
<keyword evidence="1" id="KW-1185">Reference proteome</keyword>
<protein>
    <submittedName>
        <fullName evidence="2">Uncharacterized protein LOC113872120 isoform X1</fullName>
    </submittedName>
</protein>
<gene>
    <name evidence="2" type="primary">LOC113872120</name>
</gene>
<name>A0A8B8MBC1_ABRPR</name>
<accession>A0A8B8MBC1</accession>